<gene>
    <name evidence="3" type="ORF">H8704_09365</name>
</gene>
<dbReference type="RefSeq" id="WP_249298089.1">
    <property type="nucleotide sequence ID" value="NZ_JACRSX010000012.1"/>
</dbReference>
<organism evidence="3 4">
    <name type="scientific">Jutongia huaianensis</name>
    <dbReference type="NCBI Taxonomy" id="2763668"/>
    <lineage>
        <taxon>Bacteria</taxon>
        <taxon>Bacillati</taxon>
        <taxon>Bacillota</taxon>
        <taxon>Clostridia</taxon>
        <taxon>Lachnospirales</taxon>
        <taxon>Lachnospiraceae</taxon>
        <taxon>Jutongia</taxon>
    </lineage>
</organism>
<reference evidence="3 4" key="1">
    <citation type="submission" date="2020-08" db="EMBL/GenBank/DDBJ databases">
        <title>Genome public.</title>
        <authorList>
            <person name="Liu C."/>
            <person name="Sun Q."/>
        </authorList>
    </citation>
    <scope>NUCLEOTIDE SEQUENCE [LARGE SCALE GENOMIC DNA]</scope>
    <source>
        <strain evidence="3 4">NSJ-37</strain>
    </source>
</reference>
<dbReference type="InterPro" id="IPR024466">
    <property type="entry name" value="CHP02679_N"/>
</dbReference>
<dbReference type="Pfam" id="PF11796">
    <property type="entry name" value="DUF3323"/>
    <property type="match status" value="1"/>
</dbReference>
<evidence type="ECO:0000259" key="2">
    <source>
        <dbReference type="Pfam" id="PF11796"/>
    </source>
</evidence>
<dbReference type="EMBL" id="JACRSX010000012">
    <property type="protein sequence ID" value="MBC8562831.1"/>
    <property type="molecule type" value="Genomic_DNA"/>
</dbReference>
<dbReference type="InterPro" id="IPR036078">
    <property type="entry name" value="Spo11/TopoVI_A_sf"/>
</dbReference>
<dbReference type="CDD" id="cd00188">
    <property type="entry name" value="TOPRIM"/>
    <property type="match status" value="1"/>
</dbReference>
<evidence type="ECO:0000313" key="3">
    <source>
        <dbReference type="EMBL" id="MBC8562831.1"/>
    </source>
</evidence>
<keyword evidence="4" id="KW-1185">Reference proteome</keyword>
<dbReference type="Proteomes" id="UP000606193">
    <property type="component" value="Unassembled WGS sequence"/>
</dbReference>
<evidence type="ECO:0000259" key="1">
    <source>
        <dbReference type="Pfam" id="PF09664"/>
    </source>
</evidence>
<evidence type="ECO:0000313" key="4">
    <source>
        <dbReference type="Proteomes" id="UP000606193"/>
    </source>
</evidence>
<dbReference type="SUPFAM" id="SSF56726">
    <property type="entry name" value="DNA topoisomerase IV, alpha subunit"/>
    <property type="match status" value="1"/>
</dbReference>
<proteinExistence type="predicted"/>
<comment type="caution">
    <text evidence="3">The sequence shown here is derived from an EMBL/GenBank/DDBJ whole genome shotgun (WGS) entry which is preliminary data.</text>
</comment>
<protein>
    <submittedName>
        <fullName evidence="3">DUF2399 domain-containing protein</fullName>
    </submittedName>
</protein>
<accession>A0ABR7N2I4</accession>
<feature type="domain" description="DUF2399" evidence="1">
    <location>
        <begin position="287"/>
        <end position="424"/>
    </location>
</feature>
<dbReference type="InterPro" id="IPR024465">
    <property type="entry name" value="DUF2399"/>
</dbReference>
<sequence>MDKENQCLKYFHGNPVWEKVFRGFWHKYYSYGRFSGTVKLNHLTMPEIEELEGFFGKNYHGQKSVSVSSERFCKALSESCYSFITPERLLELYFGIKPVGKSEQEEKKQKQVGEVLEMLQIQYENTPMYDWLETLTKRFRLSEKEDIDHWKRKLALAADIYNGLPYRCGRTRYLAVFATEITGDPHAFDAGSEGGKILQEMVELNLENRGIVLEENKIFPAYKRQKGFLHVGILIDEVSNYVMLAGVNIRKVNGDIHAGMHGFCMEQDMVQIPLASMVGWKEIICPQNKLFIVENPSVFAMLCENNPENYAFMCMNGQPRLAGLNVLELCGVSGVEVYYAGDFDPEGLLIAQKLHDFYSGAFHYWHLTVEDYMECRSDRQISTKRLKALDKIVDPVLQSVAVRVKKLQTAGYQEGLVKRYQEDILQLC</sequence>
<name>A0ABR7N2I4_9FIRM</name>
<feature type="domain" description="Conserved hypothetical protein CHP02679 N terminus" evidence="2">
    <location>
        <begin position="35"/>
        <end position="247"/>
    </location>
</feature>
<dbReference type="Pfam" id="PF09664">
    <property type="entry name" value="DUF2399"/>
    <property type="match status" value="1"/>
</dbReference>